<comment type="caution">
    <text evidence="4">The sequence shown here is derived from an EMBL/GenBank/DDBJ whole genome shotgun (WGS) entry which is preliminary data.</text>
</comment>
<feature type="chain" id="PRO_5037298208" evidence="2">
    <location>
        <begin position="26"/>
        <end position="174"/>
    </location>
</feature>
<dbReference type="Pfam" id="PF04205">
    <property type="entry name" value="FMN_bind"/>
    <property type="match status" value="1"/>
</dbReference>
<dbReference type="EMBL" id="JAGSOH010000069">
    <property type="protein sequence ID" value="MBR7828888.1"/>
    <property type="molecule type" value="Genomic_DNA"/>
</dbReference>
<dbReference type="RefSeq" id="WP_212520023.1">
    <property type="nucleotide sequence ID" value="NZ_JAGSOH010000069.1"/>
</dbReference>
<evidence type="ECO:0000256" key="2">
    <source>
        <dbReference type="SAM" id="SignalP"/>
    </source>
</evidence>
<dbReference type="GO" id="GO:0010181">
    <property type="term" value="F:FMN binding"/>
    <property type="evidence" value="ECO:0007669"/>
    <property type="project" value="InterPro"/>
</dbReference>
<dbReference type="SMART" id="SM00900">
    <property type="entry name" value="FMN_bind"/>
    <property type="match status" value="1"/>
</dbReference>
<gene>
    <name evidence="4" type="ORF">KDK95_21440</name>
</gene>
<dbReference type="InterPro" id="IPR007329">
    <property type="entry name" value="FMN-bd"/>
</dbReference>
<keyword evidence="2" id="KW-0732">Signal</keyword>
<reference evidence="4" key="1">
    <citation type="submission" date="2021-04" db="EMBL/GenBank/DDBJ databases">
        <title>Genome based classification of Actinospica acidithermotolerans sp. nov., an actinobacterium isolated from an Indonesian hot spring.</title>
        <authorList>
            <person name="Kusuma A.B."/>
            <person name="Putra K.E."/>
            <person name="Nafisah S."/>
            <person name="Loh J."/>
            <person name="Nouioui I."/>
            <person name="Goodfellow M."/>
        </authorList>
    </citation>
    <scope>NUCLEOTIDE SEQUENCE</scope>
    <source>
        <strain evidence="4">MGRD01-02</strain>
    </source>
</reference>
<evidence type="ECO:0000259" key="3">
    <source>
        <dbReference type="SMART" id="SM00900"/>
    </source>
</evidence>
<proteinExistence type="predicted"/>
<feature type="signal peptide" evidence="2">
    <location>
        <begin position="1"/>
        <end position="25"/>
    </location>
</feature>
<feature type="compositionally biased region" description="Low complexity" evidence="1">
    <location>
        <begin position="36"/>
        <end position="83"/>
    </location>
</feature>
<feature type="region of interest" description="Disordered" evidence="1">
    <location>
        <begin position="36"/>
        <end position="84"/>
    </location>
</feature>
<evidence type="ECO:0000313" key="4">
    <source>
        <dbReference type="EMBL" id="MBR7828888.1"/>
    </source>
</evidence>
<evidence type="ECO:0000256" key="1">
    <source>
        <dbReference type="SAM" id="MobiDB-lite"/>
    </source>
</evidence>
<evidence type="ECO:0000313" key="5">
    <source>
        <dbReference type="Proteomes" id="UP000676325"/>
    </source>
</evidence>
<sequence length="174" mass="17047">MRKVALALLLTAVGLGLLLSFKSRAASANSALGGSALSGGTSSNAGARATTGSSPGPTPTTSAPAGASASPSASAPAGKAGAKNGSYTGTAEITRYGYVQVQAVISGGKLTNVVVLQVPDHGGYEDQIVQIALPELKSEALSAQSAHIDIISGATYTSQGYAQSLQSALDQAGL</sequence>
<protein>
    <submittedName>
        <fullName evidence="4">FMN-binding protein</fullName>
    </submittedName>
</protein>
<organism evidence="4 5">
    <name type="scientific">Actinospica acidithermotolerans</name>
    <dbReference type="NCBI Taxonomy" id="2828514"/>
    <lineage>
        <taxon>Bacteria</taxon>
        <taxon>Bacillati</taxon>
        <taxon>Actinomycetota</taxon>
        <taxon>Actinomycetes</taxon>
        <taxon>Catenulisporales</taxon>
        <taxon>Actinospicaceae</taxon>
        <taxon>Actinospica</taxon>
    </lineage>
</organism>
<dbReference type="GO" id="GO:0016020">
    <property type="term" value="C:membrane"/>
    <property type="evidence" value="ECO:0007669"/>
    <property type="project" value="InterPro"/>
</dbReference>
<name>A0A941EEE3_9ACTN</name>
<feature type="domain" description="FMN-binding" evidence="3">
    <location>
        <begin position="97"/>
        <end position="172"/>
    </location>
</feature>
<dbReference type="Proteomes" id="UP000676325">
    <property type="component" value="Unassembled WGS sequence"/>
</dbReference>
<keyword evidence="5" id="KW-1185">Reference proteome</keyword>
<accession>A0A941EEE3</accession>
<dbReference type="AlphaFoldDB" id="A0A941EEE3"/>
<dbReference type="Gene3D" id="3.90.1010.20">
    <property type="match status" value="1"/>
</dbReference>